<protein>
    <recommendedName>
        <fullName evidence="3">Spermidine synthase</fullName>
    </recommendedName>
</protein>
<dbReference type="RefSeq" id="WP_090727144.1">
    <property type="nucleotide sequence ID" value="NZ_FOOU01000005.1"/>
</dbReference>
<sequence length="245" mass="27067">MTVVFEELDYQETPLGVISLRRRSEPRLNNQILYEIKLDDEFLMSSLFTEAEIQLSKICLAALQGDELDVIVGGLGLGYTAKAALEHASVRSLKVVDVMAPVIDWHQRGLVPLGKALSADPRCTLIHADFFDVATSKTKGFDGLPYQESAPHPQVHAVLLDIDHSPGYWLNPGNSAFYTEQGLRDLSEKILSGGIFGLWSDEPPAADFMALLDRIFESCESHVVSFPNPYLGKDSTNTVYLARKA</sequence>
<accession>A0A1I2QTY0</accession>
<dbReference type="OrthoDB" id="9793351at2"/>
<dbReference type="Proteomes" id="UP000198623">
    <property type="component" value="Unassembled WGS sequence"/>
</dbReference>
<dbReference type="Gene3D" id="3.40.50.150">
    <property type="entry name" value="Vaccinia Virus protein VP39"/>
    <property type="match status" value="1"/>
</dbReference>
<evidence type="ECO:0008006" key="3">
    <source>
        <dbReference type="Google" id="ProtNLM"/>
    </source>
</evidence>
<dbReference type="SUPFAM" id="SSF53335">
    <property type="entry name" value="S-adenosyl-L-methionine-dependent methyltransferases"/>
    <property type="match status" value="1"/>
</dbReference>
<gene>
    <name evidence="1" type="ORF">SAMN05216175_105134</name>
</gene>
<evidence type="ECO:0000313" key="2">
    <source>
        <dbReference type="Proteomes" id="UP000198623"/>
    </source>
</evidence>
<dbReference type="AlphaFoldDB" id="A0A1I2QTY0"/>
<evidence type="ECO:0000313" key="1">
    <source>
        <dbReference type="EMBL" id="SFG31490.1"/>
    </source>
</evidence>
<dbReference type="EMBL" id="FOOU01000005">
    <property type="protein sequence ID" value="SFG31490.1"/>
    <property type="molecule type" value="Genomic_DNA"/>
</dbReference>
<dbReference type="InterPro" id="IPR029063">
    <property type="entry name" value="SAM-dependent_MTases_sf"/>
</dbReference>
<keyword evidence="2" id="KW-1185">Reference proteome</keyword>
<organism evidence="1 2">
    <name type="scientific">Neptunomonas qingdaonensis</name>
    <dbReference type="NCBI Taxonomy" id="1045558"/>
    <lineage>
        <taxon>Bacteria</taxon>
        <taxon>Pseudomonadati</taxon>
        <taxon>Pseudomonadota</taxon>
        <taxon>Gammaproteobacteria</taxon>
        <taxon>Oceanospirillales</taxon>
        <taxon>Oceanospirillaceae</taxon>
        <taxon>Neptunomonas</taxon>
    </lineage>
</organism>
<dbReference type="STRING" id="1045558.SAMN05216175_105134"/>
<proteinExistence type="predicted"/>
<reference evidence="2" key="1">
    <citation type="submission" date="2016-10" db="EMBL/GenBank/DDBJ databases">
        <authorList>
            <person name="Varghese N."/>
            <person name="Submissions S."/>
        </authorList>
    </citation>
    <scope>NUCLEOTIDE SEQUENCE [LARGE SCALE GENOMIC DNA]</scope>
    <source>
        <strain evidence="2">CGMCC 1.10971</strain>
    </source>
</reference>
<name>A0A1I2QTY0_9GAMM</name>